<proteinExistence type="predicted"/>
<gene>
    <name evidence="1" type="ORF">HPB47_019912</name>
</gene>
<sequence length="201" mass="22211">SSRESPKAKRARAGATVLQEAIERSQVAHLEQMQDILVQFFNDLIAKLLTAPVSSFFIKRVNSQCVMFLRIETKESPYVKHSVTFHSNLSGTMSFGAVAIKTQPSGGVVPEVLSDLGTLFVLLHESEQVSSHSENQSLPTKMAALNIISSLLQDIIADGSYHSLLYTHKSWQFDDGAIECPVAGMEREHLVAQIIKEPFLE</sequence>
<name>A0AC60QJE5_IXOPE</name>
<comment type="caution">
    <text evidence="1">The sequence shown here is derived from an EMBL/GenBank/DDBJ whole genome shotgun (WGS) entry which is preliminary data.</text>
</comment>
<dbReference type="EMBL" id="JABSTQ010009059">
    <property type="protein sequence ID" value="KAG0433449.1"/>
    <property type="molecule type" value="Genomic_DNA"/>
</dbReference>
<keyword evidence="2" id="KW-1185">Reference proteome</keyword>
<evidence type="ECO:0000313" key="2">
    <source>
        <dbReference type="Proteomes" id="UP000805193"/>
    </source>
</evidence>
<dbReference type="Proteomes" id="UP000805193">
    <property type="component" value="Unassembled WGS sequence"/>
</dbReference>
<reference evidence="1 2" key="1">
    <citation type="journal article" date="2020" name="Cell">
        <title>Large-Scale Comparative Analyses of Tick Genomes Elucidate Their Genetic Diversity and Vector Capacities.</title>
        <authorList>
            <consortium name="Tick Genome and Microbiome Consortium (TIGMIC)"/>
            <person name="Jia N."/>
            <person name="Wang J."/>
            <person name="Shi W."/>
            <person name="Du L."/>
            <person name="Sun Y."/>
            <person name="Zhan W."/>
            <person name="Jiang J.F."/>
            <person name="Wang Q."/>
            <person name="Zhang B."/>
            <person name="Ji P."/>
            <person name="Bell-Sakyi L."/>
            <person name="Cui X.M."/>
            <person name="Yuan T.T."/>
            <person name="Jiang B.G."/>
            <person name="Yang W.F."/>
            <person name="Lam T.T."/>
            <person name="Chang Q.C."/>
            <person name="Ding S.J."/>
            <person name="Wang X.J."/>
            <person name="Zhu J.G."/>
            <person name="Ruan X.D."/>
            <person name="Zhao L."/>
            <person name="Wei J.T."/>
            <person name="Ye R.Z."/>
            <person name="Que T.C."/>
            <person name="Du C.H."/>
            <person name="Zhou Y.H."/>
            <person name="Cheng J.X."/>
            <person name="Dai P.F."/>
            <person name="Guo W.B."/>
            <person name="Han X.H."/>
            <person name="Huang E.J."/>
            <person name="Li L.F."/>
            <person name="Wei W."/>
            <person name="Gao Y.C."/>
            <person name="Liu J.Z."/>
            <person name="Shao H.Z."/>
            <person name="Wang X."/>
            <person name="Wang C.C."/>
            <person name="Yang T.C."/>
            <person name="Huo Q.B."/>
            <person name="Li W."/>
            <person name="Chen H.Y."/>
            <person name="Chen S.E."/>
            <person name="Zhou L.G."/>
            <person name="Ni X.B."/>
            <person name="Tian J.H."/>
            <person name="Sheng Y."/>
            <person name="Liu T."/>
            <person name="Pan Y.S."/>
            <person name="Xia L.Y."/>
            <person name="Li J."/>
            <person name="Zhao F."/>
            <person name="Cao W.C."/>
        </authorList>
    </citation>
    <scope>NUCLEOTIDE SEQUENCE [LARGE SCALE GENOMIC DNA]</scope>
    <source>
        <strain evidence="1">Iper-2018</strain>
    </source>
</reference>
<accession>A0AC60QJE5</accession>
<feature type="non-terminal residue" evidence="1">
    <location>
        <position position="1"/>
    </location>
</feature>
<protein>
    <submittedName>
        <fullName evidence="1">Uncharacterized protein</fullName>
    </submittedName>
</protein>
<evidence type="ECO:0000313" key="1">
    <source>
        <dbReference type="EMBL" id="KAG0433449.1"/>
    </source>
</evidence>
<organism evidence="1 2">
    <name type="scientific">Ixodes persulcatus</name>
    <name type="common">Taiga tick</name>
    <dbReference type="NCBI Taxonomy" id="34615"/>
    <lineage>
        <taxon>Eukaryota</taxon>
        <taxon>Metazoa</taxon>
        <taxon>Ecdysozoa</taxon>
        <taxon>Arthropoda</taxon>
        <taxon>Chelicerata</taxon>
        <taxon>Arachnida</taxon>
        <taxon>Acari</taxon>
        <taxon>Parasitiformes</taxon>
        <taxon>Ixodida</taxon>
        <taxon>Ixodoidea</taxon>
        <taxon>Ixodidae</taxon>
        <taxon>Ixodinae</taxon>
        <taxon>Ixodes</taxon>
    </lineage>
</organism>